<evidence type="ECO:0000313" key="1">
    <source>
        <dbReference type="EMBL" id="GHE85126.1"/>
    </source>
</evidence>
<keyword evidence="2" id="KW-1185">Reference proteome</keyword>
<gene>
    <name evidence="1" type="ORF">GCM10018772_05360</name>
</gene>
<proteinExistence type="predicted"/>
<organism evidence="1 2">
    <name type="scientific">Streptomyces fumanus</name>
    <dbReference type="NCBI Taxonomy" id="67302"/>
    <lineage>
        <taxon>Bacteria</taxon>
        <taxon>Bacillati</taxon>
        <taxon>Actinomycetota</taxon>
        <taxon>Actinomycetes</taxon>
        <taxon>Kitasatosporales</taxon>
        <taxon>Streptomycetaceae</taxon>
        <taxon>Streptomyces</taxon>
    </lineage>
</organism>
<dbReference type="Proteomes" id="UP000630718">
    <property type="component" value="Unassembled WGS sequence"/>
</dbReference>
<evidence type="ECO:0000313" key="2">
    <source>
        <dbReference type="Proteomes" id="UP000630718"/>
    </source>
</evidence>
<dbReference type="EMBL" id="BNBI01000001">
    <property type="protein sequence ID" value="GHE85126.1"/>
    <property type="molecule type" value="Genomic_DNA"/>
</dbReference>
<sequence length="179" mass="18661">MARYPVIYAGQRITGSLLQSMLPDVIMKAVNEDRVTTTTFTADSELTTTLDANATYHVTMYIQFAATDAAGFQTQWIIPTGATGSRSGFGAAYELSSSSTATAQAANGGYHRSGIHALTTTVRYGTRNSASNQAIALEEGTVITGSSGGTLALAWAQAISNASATRVGAGSTMHIRRIA</sequence>
<comment type="caution">
    <text evidence="1">The sequence shown here is derived from an EMBL/GenBank/DDBJ whole genome shotgun (WGS) entry which is preliminary data.</text>
</comment>
<reference evidence="1" key="2">
    <citation type="submission" date="2020-09" db="EMBL/GenBank/DDBJ databases">
        <authorList>
            <person name="Sun Q."/>
            <person name="Ohkuma M."/>
        </authorList>
    </citation>
    <scope>NUCLEOTIDE SEQUENCE</scope>
    <source>
        <strain evidence="1">JCM 4477</strain>
    </source>
</reference>
<dbReference type="AlphaFoldDB" id="A0A919A323"/>
<protein>
    <submittedName>
        <fullName evidence="1">Uncharacterized protein</fullName>
    </submittedName>
</protein>
<name>A0A919A323_9ACTN</name>
<accession>A0A919A323</accession>
<dbReference type="RefSeq" id="WP_190202426.1">
    <property type="nucleotide sequence ID" value="NZ_BNBI01000001.1"/>
</dbReference>
<reference evidence="1" key="1">
    <citation type="journal article" date="2014" name="Int. J. Syst. Evol. Microbiol.">
        <title>Complete genome sequence of Corynebacterium casei LMG S-19264T (=DSM 44701T), isolated from a smear-ripened cheese.</title>
        <authorList>
            <consortium name="US DOE Joint Genome Institute (JGI-PGF)"/>
            <person name="Walter F."/>
            <person name="Albersmeier A."/>
            <person name="Kalinowski J."/>
            <person name="Ruckert C."/>
        </authorList>
    </citation>
    <scope>NUCLEOTIDE SEQUENCE</scope>
    <source>
        <strain evidence="1">JCM 4477</strain>
    </source>
</reference>